<dbReference type="AlphaFoldDB" id="A0A543B2T9"/>
<evidence type="ECO:0000256" key="1">
    <source>
        <dbReference type="SAM" id="Phobius"/>
    </source>
</evidence>
<organism evidence="2 3">
    <name type="scientific">Stackebrandtia endophytica</name>
    <dbReference type="NCBI Taxonomy" id="1496996"/>
    <lineage>
        <taxon>Bacteria</taxon>
        <taxon>Bacillati</taxon>
        <taxon>Actinomycetota</taxon>
        <taxon>Actinomycetes</taxon>
        <taxon>Glycomycetales</taxon>
        <taxon>Glycomycetaceae</taxon>
        <taxon>Stackebrandtia</taxon>
    </lineage>
</organism>
<dbReference type="PANTHER" id="PTHR36832">
    <property type="entry name" value="SLR1174 PROTEIN-RELATED"/>
    <property type="match status" value="1"/>
</dbReference>
<dbReference type="EMBL" id="VFOW01000001">
    <property type="protein sequence ID" value="TQL79143.1"/>
    <property type="molecule type" value="Genomic_DNA"/>
</dbReference>
<feature type="transmembrane region" description="Helical" evidence="1">
    <location>
        <begin position="139"/>
        <end position="161"/>
    </location>
</feature>
<dbReference type="InParanoid" id="A0A543B2T9"/>
<keyword evidence="1" id="KW-0812">Transmembrane</keyword>
<dbReference type="OrthoDB" id="62003at2"/>
<feature type="transmembrane region" description="Helical" evidence="1">
    <location>
        <begin position="59"/>
        <end position="76"/>
    </location>
</feature>
<proteinExistence type="predicted"/>
<dbReference type="PROSITE" id="PS51257">
    <property type="entry name" value="PROKAR_LIPOPROTEIN"/>
    <property type="match status" value="1"/>
</dbReference>
<sequence length="263" mass="28610">MMFAVARAGFRRHATYRQATVAATATNSVFGCLRAYVLLATATGAGGVAGGYTGEQLSTYVWIGQGLLGVVLLWGWSDLADRVRTGEVSSDLLRPVNPIWTYLATDLGRAAHAFCTRMIVPLAVGASLFPFYWPNNPITYLLLPVSITAAVLVCFCLRYLVNLTSFWLLDIRGVAMLWVVLSGAASGMYFPLAFLPEPVTALLYYATPFPSIMQFPADIAVEYGGLSGQLWRLGLQVLWCVICLALAWSVQRRATLKLVIQGG</sequence>
<gene>
    <name evidence="2" type="ORF">FB566_4744</name>
</gene>
<evidence type="ECO:0000313" key="2">
    <source>
        <dbReference type="EMBL" id="TQL79143.1"/>
    </source>
</evidence>
<feature type="transmembrane region" description="Helical" evidence="1">
    <location>
        <begin position="230"/>
        <end position="250"/>
    </location>
</feature>
<dbReference type="Pfam" id="PF06182">
    <property type="entry name" value="ABC2_membrane_6"/>
    <property type="match status" value="1"/>
</dbReference>
<reference evidence="2 3" key="1">
    <citation type="submission" date="2019-06" db="EMBL/GenBank/DDBJ databases">
        <title>Sequencing the genomes of 1000 actinobacteria strains.</title>
        <authorList>
            <person name="Klenk H.-P."/>
        </authorList>
    </citation>
    <scope>NUCLEOTIDE SEQUENCE [LARGE SCALE GENOMIC DNA]</scope>
    <source>
        <strain evidence="2 3">DSM 45928</strain>
    </source>
</reference>
<keyword evidence="1" id="KW-1133">Transmembrane helix</keyword>
<accession>A0A543B2T9</accession>
<dbReference type="PANTHER" id="PTHR36832:SF2">
    <property type="entry name" value="INTEGRAL MEMBRANE PROTEIN"/>
    <property type="match status" value="1"/>
</dbReference>
<dbReference type="Proteomes" id="UP000317043">
    <property type="component" value="Unassembled WGS sequence"/>
</dbReference>
<feature type="transmembrane region" description="Helical" evidence="1">
    <location>
        <begin position="21"/>
        <end position="39"/>
    </location>
</feature>
<name>A0A543B2T9_9ACTN</name>
<evidence type="ECO:0000313" key="3">
    <source>
        <dbReference type="Proteomes" id="UP000317043"/>
    </source>
</evidence>
<comment type="caution">
    <text evidence="2">The sequence shown here is derived from an EMBL/GenBank/DDBJ whole genome shotgun (WGS) entry which is preliminary data.</text>
</comment>
<dbReference type="InterPro" id="IPR010390">
    <property type="entry name" value="ABC-2_transporter-like"/>
</dbReference>
<keyword evidence="3" id="KW-1185">Reference proteome</keyword>
<feature type="transmembrane region" description="Helical" evidence="1">
    <location>
        <begin position="173"/>
        <end position="195"/>
    </location>
</feature>
<feature type="transmembrane region" description="Helical" evidence="1">
    <location>
        <begin position="114"/>
        <end position="133"/>
    </location>
</feature>
<protein>
    <submittedName>
        <fullName evidence="2">ABC-2 type transport system permease protein</fullName>
    </submittedName>
</protein>
<keyword evidence="1" id="KW-0472">Membrane</keyword>